<dbReference type="GO" id="GO:0000981">
    <property type="term" value="F:DNA-binding transcription factor activity, RNA polymerase II-specific"/>
    <property type="evidence" value="ECO:0007669"/>
    <property type="project" value="InterPro"/>
</dbReference>
<dbReference type="InterPro" id="IPR050394">
    <property type="entry name" value="Homeobox_NK-like"/>
</dbReference>
<sequence length="344" mass="38138">MATTNNKKMAFSIENLAKSSRTDDNQANDCNGTYFYNRNPWQDGNAMNLGDWTKSVCSSPYFTNGNGLTSQCIPKVQFGSPIGNLRDSFRLSPDDGYSSQNSTPSVSGSCQKRRRIDDDVDISNSISPPCSTGSSMKRKRIDAEVDKLRARRISQAQTPNGNLTDSSFESTCALSDSDEGIGETPRPKKARTAFSNDQVQALEVRYQSRKYLPAGERSKLATELGLTDQQVKTWFQNRRMKEKRKQKDDAFTGGMPIPTGGVDISQLQALGLPCPPPYTINNKHEQLMKDDSIPNFPLTTSSSQSPMFRTTQQVPFYSRYQPMTNGLGSSPDLASRTNHLEGYS</sequence>
<dbReference type="PANTHER" id="PTHR24340:SF112">
    <property type="entry name" value="VENT HOMEOBOX"/>
    <property type="match status" value="1"/>
</dbReference>
<protein>
    <submittedName>
        <fullName evidence="9">Brain-specific homeobox protein</fullName>
    </submittedName>
</protein>
<gene>
    <name evidence="9" type="ORF">KP79_PYT17390</name>
</gene>
<evidence type="ECO:0000256" key="7">
    <source>
        <dbReference type="SAM" id="MobiDB-lite"/>
    </source>
</evidence>
<feature type="region of interest" description="Disordered" evidence="7">
    <location>
        <begin position="156"/>
        <end position="192"/>
    </location>
</feature>
<keyword evidence="4 5" id="KW-0539">Nucleus</keyword>
<dbReference type="GO" id="GO:0005634">
    <property type="term" value="C:nucleus"/>
    <property type="evidence" value="ECO:0007669"/>
    <property type="project" value="UniProtKB-SubCell"/>
</dbReference>
<dbReference type="CDD" id="cd00086">
    <property type="entry name" value="homeodomain"/>
    <property type="match status" value="1"/>
</dbReference>
<comment type="subcellular location">
    <subcellularLocation>
        <location evidence="1 5 6">Nucleus</location>
    </subcellularLocation>
</comment>
<dbReference type="Gene3D" id="1.10.10.60">
    <property type="entry name" value="Homeodomain-like"/>
    <property type="match status" value="1"/>
</dbReference>
<dbReference type="SUPFAM" id="SSF46689">
    <property type="entry name" value="Homeodomain-like"/>
    <property type="match status" value="1"/>
</dbReference>
<evidence type="ECO:0000256" key="1">
    <source>
        <dbReference type="ARBA" id="ARBA00004123"/>
    </source>
</evidence>
<keyword evidence="10" id="KW-1185">Reference proteome</keyword>
<feature type="compositionally biased region" description="Polar residues" evidence="7">
    <location>
        <begin position="97"/>
        <end position="110"/>
    </location>
</feature>
<dbReference type="OrthoDB" id="6268633at2759"/>
<dbReference type="InterPro" id="IPR009057">
    <property type="entry name" value="Homeodomain-like_sf"/>
</dbReference>
<dbReference type="InterPro" id="IPR001356">
    <property type="entry name" value="HD"/>
</dbReference>
<feature type="domain" description="Homeobox" evidence="8">
    <location>
        <begin position="185"/>
        <end position="245"/>
    </location>
</feature>
<dbReference type="GO" id="GO:0030154">
    <property type="term" value="P:cell differentiation"/>
    <property type="evidence" value="ECO:0007669"/>
    <property type="project" value="TreeGrafter"/>
</dbReference>
<evidence type="ECO:0000313" key="10">
    <source>
        <dbReference type="Proteomes" id="UP000242188"/>
    </source>
</evidence>
<dbReference type="EMBL" id="NEDP02005386">
    <property type="protein sequence ID" value="OWF41501.1"/>
    <property type="molecule type" value="Genomic_DNA"/>
</dbReference>
<dbReference type="Proteomes" id="UP000242188">
    <property type="component" value="Unassembled WGS sequence"/>
</dbReference>
<dbReference type="PRINTS" id="PR00031">
    <property type="entry name" value="HTHREPRESSR"/>
</dbReference>
<evidence type="ECO:0000256" key="3">
    <source>
        <dbReference type="ARBA" id="ARBA00023155"/>
    </source>
</evidence>
<dbReference type="InterPro" id="IPR000047">
    <property type="entry name" value="HTH_motif"/>
</dbReference>
<feature type="region of interest" description="Disordered" evidence="7">
    <location>
        <begin position="87"/>
        <end position="139"/>
    </location>
</feature>
<reference evidence="9 10" key="1">
    <citation type="journal article" date="2017" name="Nat. Ecol. Evol.">
        <title>Scallop genome provides insights into evolution of bilaterian karyotype and development.</title>
        <authorList>
            <person name="Wang S."/>
            <person name="Zhang J."/>
            <person name="Jiao W."/>
            <person name="Li J."/>
            <person name="Xun X."/>
            <person name="Sun Y."/>
            <person name="Guo X."/>
            <person name="Huan P."/>
            <person name="Dong B."/>
            <person name="Zhang L."/>
            <person name="Hu X."/>
            <person name="Sun X."/>
            <person name="Wang J."/>
            <person name="Zhao C."/>
            <person name="Wang Y."/>
            <person name="Wang D."/>
            <person name="Huang X."/>
            <person name="Wang R."/>
            <person name="Lv J."/>
            <person name="Li Y."/>
            <person name="Zhang Z."/>
            <person name="Liu B."/>
            <person name="Lu W."/>
            <person name="Hui Y."/>
            <person name="Liang J."/>
            <person name="Zhou Z."/>
            <person name="Hou R."/>
            <person name="Li X."/>
            <person name="Liu Y."/>
            <person name="Li H."/>
            <person name="Ning X."/>
            <person name="Lin Y."/>
            <person name="Zhao L."/>
            <person name="Xing Q."/>
            <person name="Dou J."/>
            <person name="Li Y."/>
            <person name="Mao J."/>
            <person name="Guo H."/>
            <person name="Dou H."/>
            <person name="Li T."/>
            <person name="Mu C."/>
            <person name="Jiang W."/>
            <person name="Fu Q."/>
            <person name="Fu X."/>
            <person name="Miao Y."/>
            <person name="Liu J."/>
            <person name="Yu Q."/>
            <person name="Li R."/>
            <person name="Liao H."/>
            <person name="Li X."/>
            <person name="Kong Y."/>
            <person name="Jiang Z."/>
            <person name="Chourrout D."/>
            <person name="Li R."/>
            <person name="Bao Z."/>
        </authorList>
    </citation>
    <scope>NUCLEOTIDE SEQUENCE [LARGE SCALE GENOMIC DNA]</scope>
    <source>
        <strain evidence="9 10">PY_sf001</strain>
    </source>
</reference>
<feature type="region of interest" description="Disordered" evidence="7">
    <location>
        <begin position="320"/>
        <end position="344"/>
    </location>
</feature>
<organism evidence="9 10">
    <name type="scientific">Mizuhopecten yessoensis</name>
    <name type="common">Japanese scallop</name>
    <name type="synonym">Patinopecten yessoensis</name>
    <dbReference type="NCBI Taxonomy" id="6573"/>
    <lineage>
        <taxon>Eukaryota</taxon>
        <taxon>Metazoa</taxon>
        <taxon>Spiralia</taxon>
        <taxon>Lophotrochozoa</taxon>
        <taxon>Mollusca</taxon>
        <taxon>Bivalvia</taxon>
        <taxon>Autobranchia</taxon>
        <taxon>Pteriomorphia</taxon>
        <taxon>Pectinida</taxon>
        <taxon>Pectinoidea</taxon>
        <taxon>Pectinidae</taxon>
        <taxon>Mizuhopecten</taxon>
    </lineage>
</organism>
<dbReference type="AlphaFoldDB" id="A0A210PYE2"/>
<name>A0A210PYE2_MIZYE</name>
<evidence type="ECO:0000256" key="4">
    <source>
        <dbReference type="ARBA" id="ARBA00023242"/>
    </source>
</evidence>
<evidence type="ECO:0000256" key="2">
    <source>
        <dbReference type="ARBA" id="ARBA00023125"/>
    </source>
</evidence>
<dbReference type="SMART" id="SM00389">
    <property type="entry name" value="HOX"/>
    <property type="match status" value="1"/>
</dbReference>
<evidence type="ECO:0000313" key="9">
    <source>
        <dbReference type="EMBL" id="OWF41501.1"/>
    </source>
</evidence>
<proteinExistence type="predicted"/>
<evidence type="ECO:0000256" key="5">
    <source>
        <dbReference type="PROSITE-ProRule" id="PRU00108"/>
    </source>
</evidence>
<dbReference type="GO" id="GO:0000978">
    <property type="term" value="F:RNA polymerase II cis-regulatory region sequence-specific DNA binding"/>
    <property type="evidence" value="ECO:0007669"/>
    <property type="project" value="TreeGrafter"/>
</dbReference>
<dbReference type="PANTHER" id="PTHR24340">
    <property type="entry name" value="HOMEOBOX PROTEIN NKX"/>
    <property type="match status" value="1"/>
</dbReference>
<dbReference type="InterPro" id="IPR017970">
    <property type="entry name" value="Homeobox_CS"/>
</dbReference>
<dbReference type="PROSITE" id="PS50071">
    <property type="entry name" value="HOMEOBOX_2"/>
    <property type="match status" value="1"/>
</dbReference>
<keyword evidence="2 5" id="KW-0238">DNA-binding</keyword>
<feature type="compositionally biased region" description="Polar residues" evidence="7">
    <location>
        <begin position="156"/>
        <end position="174"/>
    </location>
</feature>
<feature type="DNA-binding region" description="Homeobox" evidence="5">
    <location>
        <begin position="187"/>
        <end position="246"/>
    </location>
</feature>
<dbReference type="STRING" id="6573.A0A210PYE2"/>
<dbReference type="PROSITE" id="PS00027">
    <property type="entry name" value="HOMEOBOX_1"/>
    <property type="match status" value="1"/>
</dbReference>
<keyword evidence="3 5" id="KW-0371">Homeobox</keyword>
<accession>A0A210PYE2</accession>
<comment type="caution">
    <text evidence="9">The sequence shown here is derived from an EMBL/GenBank/DDBJ whole genome shotgun (WGS) entry which is preliminary data.</text>
</comment>
<evidence type="ECO:0000259" key="8">
    <source>
        <dbReference type="PROSITE" id="PS50071"/>
    </source>
</evidence>
<evidence type="ECO:0000256" key="6">
    <source>
        <dbReference type="RuleBase" id="RU000682"/>
    </source>
</evidence>
<dbReference type="Pfam" id="PF00046">
    <property type="entry name" value="Homeodomain"/>
    <property type="match status" value="1"/>
</dbReference>